<proteinExistence type="predicted"/>
<feature type="compositionally biased region" description="Acidic residues" evidence="1">
    <location>
        <begin position="21"/>
        <end position="34"/>
    </location>
</feature>
<accession>G3PBP1</accession>
<feature type="region of interest" description="Disordered" evidence="1">
    <location>
        <begin position="13"/>
        <end position="54"/>
    </location>
</feature>
<reference evidence="2" key="1">
    <citation type="submission" date="2006-01" db="EMBL/GenBank/DDBJ databases">
        <authorList>
            <person name="Lindblad-Toh K."/>
            <person name="Mauceli E."/>
            <person name="Grabherr M."/>
            <person name="Chang J.L."/>
            <person name="Lander E.S."/>
        </authorList>
    </citation>
    <scope>NUCLEOTIDE SEQUENCE [LARGE SCALE GENOMIC DNA]</scope>
</reference>
<dbReference type="Bgee" id="ENSGACG00000011360">
    <property type="expression patterns" value="Expressed in telencephalon and 1 other cell type or tissue"/>
</dbReference>
<name>G3PBP1_GASAC</name>
<sequence length="101" mass="11253">MSPQLLLQEAALPVAEHEGQEGEDQGVQDADDGQDVGPAHRAAAQDVPPRVLPTHVPDHLRVPAVWKDHAADHQTHGWSAEEEVRRSEETKDRVVKRKMNF</sequence>
<feature type="region of interest" description="Disordered" evidence="1">
    <location>
        <begin position="71"/>
        <end position="101"/>
    </location>
</feature>
<dbReference type="eggNOG" id="ENOG502SVR6">
    <property type="taxonomic scope" value="Eukaryota"/>
</dbReference>
<dbReference type="AlphaFoldDB" id="G3PBP1"/>
<evidence type="ECO:0000256" key="1">
    <source>
        <dbReference type="SAM" id="MobiDB-lite"/>
    </source>
</evidence>
<organism evidence="2">
    <name type="scientific">Gasterosteus aculeatus</name>
    <name type="common">Three-spined stickleback</name>
    <dbReference type="NCBI Taxonomy" id="69293"/>
    <lineage>
        <taxon>Eukaryota</taxon>
        <taxon>Metazoa</taxon>
        <taxon>Chordata</taxon>
        <taxon>Craniata</taxon>
        <taxon>Vertebrata</taxon>
        <taxon>Euteleostomi</taxon>
        <taxon>Actinopterygii</taxon>
        <taxon>Neopterygii</taxon>
        <taxon>Teleostei</taxon>
        <taxon>Neoteleostei</taxon>
        <taxon>Acanthomorphata</taxon>
        <taxon>Eupercaria</taxon>
        <taxon>Perciformes</taxon>
        <taxon>Cottioidei</taxon>
        <taxon>Gasterosteales</taxon>
        <taxon>Gasterosteidae</taxon>
        <taxon>Gasterosteus</taxon>
    </lineage>
</organism>
<protein>
    <submittedName>
        <fullName evidence="2">Uncharacterized protein</fullName>
    </submittedName>
</protein>
<dbReference type="InParanoid" id="G3PBP1"/>
<reference evidence="2" key="2">
    <citation type="submission" date="2024-04" db="UniProtKB">
        <authorList>
            <consortium name="Ensembl"/>
        </authorList>
    </citation>
    <scope>IDENTIFICATION</scope>
</reference>
<feature type="compositionally biased region" description="Basic and acidic residues" evidence="1">
    <location>
        <begin position="82"/>
        <end position="93"/>
    </location>
</feature>
<dbReference type="Ensembl" id="ENSGACT00000015043.1">
    <property type="protein sequence ID" value="ENSGACP00000015015.1"/>
    <property type="gene ID" value="ENSGACG00000011360.1"/>
</dbReference>
<evidence type="ECO:0000313" key="2">
    <source>
        <dbReference type="Ensembl" id="ENSGACP00000015015.1"/>
    </source>
</evidence>